<comment type="caution">
    <text evidence="2">The sequence shown here is derived from an EMBL/GenBank/DDBJ whole genome shotgun (WGS) entry which is preliminary data.</text>
</comment>
<dbReference type="OrthoDB" id="2303272at2759"/>
<dbReference type="Proteomes" id="UP000615446">
    <property type="component" value="Unassembled WGS sequence"/>
</dbReference>
<dbReference type="AlphaFoldDB" id="A0A8H3R4C4"/>
<dbReference type="Gene3D" id="1.10.10.60">
    <property type="entry name" value="Homeodomain-like"/>
    <property type="match status" value="1"/>
</dbReference>
<dbReference type="SUPFAM" id="SSF46689">
    <property type="entry name" value="Homeodomain-like"/>
    <property type="match status" value="1"/>
</dbReference>
<dbReference type="InterPro" id="IPR017930">
    <property type="entry name" value="Myb_dom"/>
</dbReference>
<accession>A0A8H3R4C4</accession>
<name>A0A8H3R4C4_9GLOM</name>
<reference evidence="2" key="1">
    <citation type="submission" date="2019-10" db="EMBL/GenBank/DDBJ databases">
        <title>Conservation and host-specific expression of non-tandemly repeated heterogenous ribosome RNA gene in arbuscular mycorrhizal fungi.</title>
        <authorList>
            <person name="Maeda T."/>
            <person name="Kobayashi Y."/>
            <person name="Nakagawa T."/>
            <person name="Ezawa T."/>
            <person name="Yamaguchi K."/>
            <person name="Bino T."/>
            <person name="Nishimoto Y."/>
            <person name="Shigenobu S."/>
            <person name="Kawaguchi M."/>
        </authorList>
    </citation>
    <scope>NUCLEOTIDE SEQUENCE</scope>
    <source>
        <strain evidence="2">HR1</strain>
    </source>
</reference>
<gene>
    <name evidence="2" type="ORF">RCL2_002992900</name>
</gene>
<evidence type="ECO:0000313" key="2">
    <source>
        <dbReference type="EMBL" id="GET03596.1"/>
    </source>
</evidence>
<dbReference type="InterPro" id="IPR009057">
    <property type="entry name" value="Homeodomain-like_sf"/>
</dbReference>
<evidence type="ECO:0000313" key="3">
    <source>
        <dbReference type="Proteomes" id="UP000615446"/>
    </source>
</evidence>
<protein>
    <recommendedName>
        <fullName evidence="1">HTH myb-type domain-containing protein</fullName>
    </recommendedName>
</protein>
<dbReference type="PROSITE" id="PS51294">
    <property type="entry name" value="HTH_MYB"/>
    <property type="match status" value="1"/>
</dbReference>
<proteinExistence type="predicted"/>
<dbReference type="CDD" id="cd00167">
    <property type="entry name" value="SANT"/>
    <property type="match status" value="1"/>
</dbReference>
<dbReference type="EMBL" id="BLAL01000324">
    <property type="protein sequence ID" value="GET03596.1"/>
    <property type="molecule type" value="Genomic_DNA"/>
</dbReference>
<sequence>MRLWGKCNDRFVKISRFMPHRNAKQISHHWRNYLNPNLCKQPLGYDEKIYVIELARKYRTSNNTINWKYVIKDLKIRFGKLYAENQVKNYWIRDLEVTRVTITIPLYDFLLWELIMYLNLTNLLE</sequence>
<evidence type="ECO:0000259" key="1">
    <source>
        <dbReference type="PROSITE" id="PS51294"/>
    </source>
</evidence>
<organism evidence="2 3">
    <name type="scientific">Rhizophagus clarus</name>
    <dbReference type="NCBI Taxonomy" id="94130"/>
    <lineage>
        <taxon>Eukaryota</taxon>
        <taxon>Fungi</taxon>
        <taxon>Fungi incertae sedis</taxon>
        <taxon>Mucoromycota</taxon>
        <taxon>Glomeromycotina</taxon>
        <taxon>Glomeromycetes</taxon>
        <taxon>Glomerales</taxon>
        <taxon>Glomeraceae</taxon>
        <taxon>Rhizophagus</taxon>
    </lineage>
</organism>
<feature type="domain" description="HTH myb-type" evidence="1">
    <location>
        <begin position="1"/>
        <end position="38"/>
    </location>
</feature>
<dbReference type="InterPro" id="IPR001005">
    <property type="entry name" value="SANT/Myb"/>
</dbReference>